<feature type="region of interest" description="Disordered" evidence="2">
    <location>
        <begin position="576"/>
        <end position="684"/>
    </location>
</feature>
<dbReference type="EMBL" id="IACT01006213">
    <property type="protein sequence ID" value="LAC25350.1"/>
    <property type="molecule type" value="mRNA"/>
</dbReference>
<sequence length="1428" mass="159079">MLGVEAKPNDGTDHFKSEAGDQGLSQMAYRELVSGVHSRLVAGMPGGFGHGLAAGFPLGVDATTLARGFPPGLGSGLAANFGHGLAVGLGSGLGSSLSVNDRTQRDMTREIAANVPHGLYGRDNKNCNRVRPMDDRTRGLDDRLRGLDENHRGMDDRSRTLNDRPRILDDRLRGLDAEAPRSTDQSPNVGTANSDSGNVEHVKPSVVYDIASLIMYRCQALPIKLKIALDRLFSVLTHDEVLQLLHGFGWNYEDYSRGYMLQDTQGQPLHRWNMVTAEEEALLLQQFLRFGETKNIVSHLLQNDTNTNLDRVARDVRHARDVRDAVKSQNSSPTGESNQKKHGSECSPRESKDSQVNESRDFNEMNEQSNNHENTSLSDVQDTNSLRESIDRRESLDKRSSVDRRSVVKEDYSRTESHRSSQYANQCPNYQQYYPMVHDSIPKTHDPMKPIDPEQLKKFLERNVLLNPIARNNTNDGRCDPNFMLGQHTSHSTANLNHSPNMSAASLASNILASNPSLTSSLLRGGPQLANSLSLLRLPTPLPNMNRPNHMSSSLSNPSPLTSPLARLQTMQPFDIRNERSPSPWHQPESSKRHLTSPSSITSTGSMQGQSSPPMPNSSYASSQQSTRNDVSVEHFSDDDDEGRSSALNLSTTSPGSIAASTSLPLPAQPSVNGPPTPKRSWNPMNMGSTFINPVTGKKRVQCNVCMKTFCDKGALKIHFSAVHLREMHKCTVDGCNMMFSSRRSRNRHSANPNPKLHTPHVRRKISPHDGRSSATHPAISLRPPMPAQLQGLHPHSAFPPLSAFPGQFGGLGALPNLPFLPSTNPQEIAKQFEMHRQGLEMQKDAWKYGQFPYPYPDESMMGDQKHLYDATEKKRAKTEREHEGIDGMDDDDSMSIEANSLKGEGSAASPSSNKRKRKNENPTKFAFRLEDDDLISTDEYDDDDDENDDDLDDIDVKDSEEDKNEDKELDAMSDDEEFENNDVVNGIKNMNKDLHEKQTSKMPSSHADGSTGQSNSLRLLEDLSRGNFTENVNNSGKHSYNGNDGISSEHNSPRTTNNDSDKESRAESPPNQELENNLKYRNGFLTNVDVPINEVDPSRCISCFKLFQNQFTVRAHYQSVHLKLVHKCTIEGCNASFLSRRSRDRHATNLELHTKVLSSHDNKIPDFSQASLHFNPLLNSELLSRICADPASFPKGLEALKSRLPPSLANQIFGNSKNNSHMYPNLPNSNIMPPQTYPPTSATPFFLHNLLPHLASKSSQRKSSEKSRTPSPRRSPTMSVISSDNFTSNFTSTSPTCVSSRPALTCTDNSADLYNQGTSQPETNEEQMTPYEATENKLEQEQMLTYSLEDDLPSPNCDGKMPCKFCSEIFEDGDNLKSHYEKWHFREMFRCSVDGCPKVFSSRRKRNTHSINDALHRGLKKITSDAF</sequence>
<feature type="compositionally biased region" description="Polar residues" evidence="2">
    <location>
        <begin position="596"/>
        <end position="630"/>
    </location>
</feature>
<feature type="compositionally biased region" description="Acidic residues" evidence="2">
    <location>
        <begin position="972"/>
        <end position="981"/>
    </location>
</feature>
<dbReference type="PANTHER" id="PTHR15021">
    <property type="entry name" value="DISCONNECTED-RELATED"/>
    <property type="match status" value="1"/>
</dbReference>
<dbReference type="PANTHER" id="PTHR15021:SF0">
    <property type="entry name" value="DISCO-RELATED, ISOFORM A-RELATED"/>
    <property type="match status" value="1"/>
</dbReference>
<feature type="region of interest" description="Disordered" evidence="2">
    <location>
        <begin position="744"/>
        <end position="777"/>
    </location>
</feature>
<feature type="region of interest" description="Disordered" evidence="2">
    <location>
        <begin position="540"/>
        <end position="564"/>
    </location>
</feature>
<feature type="compositionally biased region" description="Basic and acidic residues" evidence="2">
    <location>
        <begin position="388"/>
        <end position="419"/>
    </location>
</feature>
<feature type="region of interest" description="Disordered" evidence="2">
    <location>
        <begin position="321"/>
        <end position="426"/>
    </location>
</feature>
<dbReference type="PROSITE" id="PS50157">
    <property type="entry name" value="ZINC_FINGER_C2H2_2"/>
    <property type="match status" value="2"/>
</dbReference>
<feature type="region of interest" description="Disordered" evidence="2">
    <location>
        <begin position="123"/>
        <end position="198"/>
    </location>
</feature>
<feature type="domain" description="C2H2-type" evidence="3">
    <location>
        <begin position="701"/>
        <end position="729"/>
    </location>
</feature>
<accession>A0A6A7G3E3</accession>
<keyword evidence="1" id="KW-0863">Zinc-finger</keyword>
<feature type="region of interest" description="Disordered" evidence="2">
    <location>
        <begin position="871"/>
        <end position="983"/>
    </location>
</feature>
<feature type="region of interest" description="Disordered" evidence="2">
    <location>
        <begin position="1"/>
        <end position="21"/>
    </location>
</feature>
<name>A0A6A7G3E3_9CRUS</name>
<feature type="compositionally biased region" description="Polar residues" evidence="2">
    <location>
        <begin position="646"/>
        <end position="672"/>
    </location>
</feature>
<feature type="compositionally biased region" description="Basic and acidic residues" evidence="2">
    <location>
        <begin position="338"/>
        <end position="363"/>
    </location>
</feature>
<dbReference type="GO" id="GO:0006355">
    <property type="term" value="P:regulation of DNA-templated transcription"/>
    <property type="evidence" value="ECO:0007669"/>
    <property type="project" value="TreeGrafter"/>
</dbReference>
<feature type="compositionally biased region" description="Basic and acidic residues" evidence="2">
    <location>
        <begin position="7"/>
        <end position="19"/>
    </location>
</feature>
<dbReference type="PROSITE" id="PS00028">
    <property type="entry name" value="ZINC_FINGER_C2H2_1"/>
    <property type="match status" value="3"/>
</dbReference>
<keyword evidence="1" id="KW-0862">Zinc</keyword>
<dbReference type="Gene3D" id="3.30.160.60">
    <property type="entry name" value="Classic Zinc Finger"/>
    <property type="match status" value="2"/>
</dbReference>
<feature type="compositionally biased region" description="Basic and acidic residues" evidence="2">
    <location>
        <begin position="123"/>
        <end position="181"/>
    </location>
</feature>
<reference evidence="4" key="1">
    <citation type="submission" date="2017-11" db="EMBL/GenBank/DDBJ databases">
        <title>The sensing device of the deep-sea amphipod.</title>
        <authorList>
            <person name="Kobayashi H."/>
            <person name="Nagahama T."/>
            <person name="Arai W."/>
            <person name="Sasagawa Y."/>
            <person name="Umeda M."/>
            <person name="Hayashi T."/>
            <person name="Nikaido I."/>
            <person name="Watanabe H."/>
            <person name="Oguri K."/>
            <person name="Kitazato H."/>
            <person name="Fujioka K."/>
            <person name="Kido Y."/>
            <person name="Takami H."/>
        </authorList>
    </citation>
    <scope>NUCLEOTIDE SEQUENCE</scope>
    <source>
        <tissue evidence="4">Whole body</tissue>
    </source>
</reference>
<feature type="compositionally biased region" description="Polar residues" evidence="2">
    <location>
        <begin position="365"/>
        <end position="387"/>
    </location>
</feature>
<feature type="region of interest" description="Disordered" evidence="2">
    <location>
        <begin position="1028"/>
        <end position="1077"/>
    </location>
</feature>
<dbReference type="GO" id="GO:0008270">
    <property type="term" value="F:zinc ion binding"/>
    <property type="evidence" value="ECO:0007669"/>
    <property type="project" value="UniProtKB-KW"/>
</dbReference>
<evidence type="ECO:0000256" key="2">
    <source>
        <dbReference type="SAM" id="MobiDB-lite"/>
    </source>
</evidence>
<proteinExistence type="evidence at transcript level"/>
<feature type="compositionally biased region" description="Basic and acidic residues" evidence="2">
    <location>
        <begin position="871"/>
        <end position="886"/>
    </location>
</feature>
<feature type="region of interest" description="Disordered" evidence="2">
    <location>
        <begin position="1257"/>
        <end position="1285"/>
    </location>
</feature>
<feature type="compositionally biased region" description="Low complexity" evidence="2">
    <location>
        <begin position="552"/>
        <end position="564"/>
    </location>
</feature>
<dbReference type="SMART" id="SM00355">
    <property type="entry name" value="ZnF_C2H2"/>
    <property type="match status" value="6"/>
</dbReference>
<evidence type="ECO:0000259" key="3">
    <source>
        <dbReference type="PROSITE" id="PS50157"/>
    </source>
</evidence>
<feature type="compositionally biased region" description="Polar residues" evidence="2">
    <location>
        <begin position="327"/>
        <end position="337"/>
    </location>
</feature>
<feature type="domain" description="C2H2-type" evidence="3">
    <location>
        <begin position="1390"/>
        <end position="1422"/>
    </location>
</feature>
<organism evidence="4">
    <name type="scientific">Hirondellea gigas</name>
    <dbReference type="NCBI Taxonomy" id="1518452"/>
    <lineage>
        <taxon>Eukaryota</taxon>
        <taxon>Metazoa</taxon>
        <taxon>Ecdysozoa</taxon>
        <taxon>Arthropoda</taxon>
        <taxon>Crustacea</taxon>
        <taxon>Multicrustacea</taxon>
        <taxon>Malacostraca</taxon>
        <taxon>Eumalacostraca</taxon>
        <taxon>Peracarida</taxon>
        <taxon>Amphipoda</taxon>
        <taxon>Amphilochidea</taxon>
        <taxon>Lysianassida</taxon>
        <taxon>Lysianassidira</taxon>
        <taxon>Lysianassoidea</taxon>
        <taxon>Lysianassidae</taxon>
        <taxon>Hirondellea</taxon>
    </lineage>
</organism>
<evidence type="ECO:0000313" key="4">
    <source>
        <dbReference type="EMBL" id="LAC25350.1"/>
    </source>
</evidence>
<protein>
    <submittedName>
        <fullName evidence="4">Zinc finger protein basonuclin-1-like</fullName>
    </submittedName>
</protein>
<dbReference type="InterPro" id="IPR040436">
    <property type="entry name" value="Disconnected-like"/>
</dbReference>
<feature type="compositionally biased region" description="Polar residues" evidence="2">
    <location>
        <begin position="1028"/>
        <end position="1059"/>
    </location>
</feature>
<feature type="compositionally biased region" description="Polar residues" evidence="2">
    <location>
        <begin position="182"/>
        <end position="197"/>
    </location>
</feature>
<dbReference type="InterPro" id="IPR013087">
    <property type="entry name" value="Znf_C2H2_type"/>
</dbReference>
<keyword evidence="1" id="KW-0479">Metal-binding</keyword>
<evidence type="ECO:0000256" key="1">
    <source>
        <dbReference type="PROSITE-ProRule" id="PRU00042"/>
    </source>
</evidence>
<feature type="compositionally biased region" description="Acidic residues" evidence="2">
    <location>
        <begin position="931"/>
        <end position="964"/>
    </location>
</feature>
<dbReference type="GO" id="GO:0005634">
    <property type="term" value="C:nucleus"/>
    <property type="evidence" value="ECO:0007669"/>
    <property type="project" value="TreeGrafter"/>
</dbReference>
<feature type="compositionally biased region" description="Polar residues" evidence="2">
    <location>
        <begin position="1270"/>
        <end position="1282"/>
    </location>
</feature>